<dbReference type="EMBL" id="JADBJN010000004">
    <property type="protein sequence ID" value="KAG5666971.1"/>
    <property type="molecule type" value="Genomic_DNA"/>
</dbReference>
<evidence type="ECO:0000256" key="2">
    <source>
        <dbReference type="ARBA" id="ARBA00000816"/>
    </source>
</evidence>
<dbReference type="FunFam" id="3.40.50.1820:FF:000019">
    <property type="entry name" value="1-acylglycerol-3-phosphate O-acyltransferase ABHD5"/>
    <property type="match status" value="1"/>
</dbReference>
<evidence type="ECO:0000256" key="9">
    <source>
        <dbReference type="ARBA" id="ARBA00022679"/>
    </source>
</evidence>
<comment type="catalytic activity">
    <reaction evidence="19">
        <text>1-hexadecanoyl-sn-glycero-3-phosphate + (9Z)-octadecenoyl-CoA = 1-hexadecanoyl-2-(9Z-octadecenoyl)-sn-glycero-3-phosphate + CoA</text>
        <dbReference type="Rhea" id="RHEA:33187"/>
        <dbReference type="ChEBI" id="CHEBI:57287"/>
        <dbReference type="ChEBI" id="CHEBI:57387"/>
        <dbReference type="ChEBI" id="CHEBI:57518"/>
        <dbReference type="ChEBI" id="CHEBI:64839"/>
    </reaction>
    <physiologicalReaction direction="left-to-right" evidence="19">
        <dbReference type="Rhea" id="RHEA:33188"/>
    </physiologicalReaction>
</comment>
<dbReference type="OrthoDB" id="7457040at2759"/>
<evidence type="ECO:0000259" key="25">
    <source>
        <dbReference type="Pfam" id="PF00561"/>
    </source>
</evidence>
<comment type="catalytic activity">
    <reaction evidence="21">
        <text>eicosanoyl-CoA + 1-(9Z-octadecenoyl)-sn-glycero-3-phosphate = 1-(9Z)-octadecenoyl-2-eicosanoyl-sn-glycero-3-phosphate + CoA</text>
        <dbReference type="Rhea" id="RHEA:37451"/>
        <dbReference type="ChEBI" id="CHEBI:57287"/>
        <dbReference type="ChEBI" id="CHEBI:57380"/>
        <dbReference type="ChEBI" id="CHEBI:74544"/>
        <dbReference type="ChEBI" id="CHEBI:74937"/>
    </reaction>
    <physiologicalReaction direction="left-to-right" evidence="21">
        <dbReference type="Rhea" id="RHEA:37452"/>
    </physiologicalReaction>
</comment>
<evidence type="ECO:0000256" key="15">
    <source>
        <dbReference type="ARBA" id="ARBA00038097"/>
    </source>
</evidence>
<evidence type="ECO:0000256" key="21">
    <source>
        <dbReference type="ARBA" id="ARBA00047849"/>
    </source>
</evidence>
<comment type="similarity">
    <text evidence="15">Belongs to the peptidase S33 family. ABHD4/ABHD5 subfamily.</text>
</comment>
<evidence type="ECO:0000256" key="7">
    <source>
        <dbReference type="ARBA" id="ARBA00022516"/>
    </source>
</evidence>
<evidence type="ECO:0000256" key="13">
    <source>
        <dbReference type="ARBA" id="ARBA00023315"/>
    </source>
</evidence>
<evidence type="ECO:0000256" key="4">
    <source>
        <dbReference type="ARBA" id="ARBA00004502"/>
    </source>
</evidence>
<evidence type="ECO:0000256" key="1">
    <source>
        <dbReference type="ARBA" id="ARBA00000300"/>
    </source>
</evidence>
<comment type="catalytic activity">
    <reaction evidence="14">
        <text>1-(9Z-octadecenoyl)-sn-glycero-3-phosphate + octadecanoyl-CoA = 1-(9Z-octadecenoyl)-2-octadecanoyl-sn-glycero-3-phosphate + CoA</text>
        <dbReference type="Rhea" id="RHEA:37147"/>
        <dbReference type="ChEBI" id="CHEBI:57287"/>
        <dbReference type="ChEBI" id="CHEBI:57394"/>
        <dbReference type="ChEBI" id="CHEBI:74544"/>
        <dbReference type="ChEBI" id="CHEBI:74552"/>
    </reaction>
    <physiologicalReaction direction="left-to-right" evidence="14">
        <dbReference type="Rhea" id="RHEA:37148"/>
    </physiologicalReaction>
</comment>
<keyword evidence="7" id="KW-0444">Lipid biosynthesis</keyword>
<evidence type="ECO:0000256" key="10">
    <source>
        <dbReference type="ARBA" id="ARBA00022782"/>
    </source>
</evidence>
<evidence type="ECO:0000256" key="20">
    <source>
        <dbReference type="ARBA" id="ARBA00047543"/>
    </source>
</evidence>
<name>A0A9J6BBQ1_POLVA</name>
<dbReference type="PRINTS" id="PR00111">
    <property type="entry name" value="ABHYDROLASE"/>
</dbReference>
<keyword evidence="27" id="KW-1185">Reference proteome</keyword>
<dbReference type="GO" id="GO:0005811">
    <property type="term" value="C:lipid droplet"/>
    <property type="evidence" value="ECO:0007669"/>
    <property type="project" value="UniProtKB-SubCell"/>
</dbReference>
<evidence type="ECO:0000256" key="19">
    <source>
        <dbReference type="ARBA" id="ARBA00047525"/>
    </source>
</evidence>
<keyword evidence="6" id="KW-0963">Cytoplasm</keyword>
<evidence type="ECO:0000256" key="3">
    <source>
        <dbReference type="ARBA" id="ARBA00004496"/>
    </source>
</evidence>
<evidence type="ECO:0000256" key="11">
    <source>
        <dbReference type="ARBA" id="ARBA00022832"/>
    </source>
</evidence>
<dbReference type="Pfam" id="PF00561">
    <property type="entry name" value="Abhydrolase_1"/>
    <property type="match status" value="1"/>
</dbReference>
<dbReference type="GO" id="GO:0005739">
    <property type="term" value="C:mitochondrion"/>
    <property type="evidence" value="ECO:0007669"/>
    <property type="project" value="TreeGrafter"/>
</dbReference>
<evidence type="ECO:0000256" key="12">
    <source>
        <dbReference type="ARBA" id="ARBA00023098"/>
    </source>
</evidence>
<keyword evidence="9" id="KW-0808">Transferase</keyword>
<protein>
    <recommendedName>
        <fullName evidence="16">1-acylglycerol-3-phosphate O-acyltransferase ABHD5</fullName>
        <ecNumber evidence="5">2.3.1.51</ecNumber>
    </recommendedName>
    <alternativeName>
        <fullName evidence="17">Abhydrolase domain-containing protein 5</fullName>
    </alternativeName>
</protein>
<evidence type="ECO:0000256" key="6">
    <source>
        <dbReference type="ARBA" id="ARBA00022490"/>
    </source>
</evidence>
<organism evidence="26 27">
    <name type="scientific">Polypedilum vanderplanki</name>
    <name type="common">Sleeping chironomid midge</name>
    <dbReference type="NCBI Taxonomy" id="319348"/>
    <lineage>
        <taxon>Eukaryota</taxon>
        <taxon>Metazoa</taxon>
        <taxon>Ecdysozoa</taxon>
        <taxon>Arthropoda</taxon>
        <taxon>Hexapoda</taxon>
        <taxon>Insecta</taxon>
        <taxon>Pterygota</taxon>
        <taxon>Neoptera</taxon>
        <taxon>Endopterygota</taxon>
        <taxon>Diptera</taxon>
        <taxon>Nematocera</taxon>
        <taxon>Chironomoidea</taxon>
        <taxon>Chironomidae</taxon>
        <taxon>Chironominae</taxon>
        <taxon>Polypedilum</taxon>
        <taxon>Polypedilum</taxon>
    </lineage>
</organism>
<comment type="caution">
    <text evidence="26">The sequence shown here is derived from an EMBL/GenBank/DDBJ whole genome shotgun (WGS) entry which is preliminary data.</text>
</comment>
<evidence type="ECO:0000256" key="23">
    <source>
        <dbReference type="ARBA" id="ARBA00048770"/>
    </source>
</evidence>
<dbReference type="GO" id="GO:0052689">
    <property type="term" value="F:carboxylic ester hydrolase activity"/>
    <property type="evidence" value="ECO:0007669"/>
    <property type="project" value="TreeGrafter"/>
</dbReference>
<evidence type="ECO:0000256" key="14">
    <source>
        <dbReference type="ARBA" id="ARBA00036296"/>
    </source>
</evidence>
<dbReference type="AlphaFoldDB" id="A0A9J6BBQ1"/>
<keyword evidence="10" id="KW-0221">Differentiation</keyword>
<sequence>MAEDQKIEKYSITNSLWSFRFSWSQYSYEMLRQIEKAIMKYLKLPYRGFYVDIGNVIDEGDKLWTLAVNENGADNKKVPLVLLHGLGAGSALWIMNYDDIAKDRPVYAIDLPGFGRSSRSNFDKDGEVAEMQFIRSIEEWRKEVNLQKFVLLGHSFGAYLACSYTLTYPSRVHHLILADAWGFPEKPADVNQKYNVPLWVKGIAYLVQPLNPLWAIRAAGPLGQKLVEKTRPDIMRKFSSVIKDESLIPSYLYQCNSQSPTGESAFHSMMQSFGWAKNPMIKRIHEIRKDVPITVIYGSRSWVDSASGKIIQQLRPGSYVKSYIINQAGHHVYADKAEEFNSIVVKTCNLTEEEIQKQILEDNEKEENSDDN</sequence>
<proteinExistence type="inferred from homology"/>
<evidence type="ECO:0000256" key="16">
    <source>
        <dbReference type="ARBA" id="ARBA00040731"/>
    </source>
</evidence>
<comment type="catalytic activity">
    <reaction evidence="24">
        <text>1-(9Z-octadecenoyl)-sn-glycero-3-phosphate + (9Z)-octadecenoyl-CoA = 1,2-di-(9Z-octadecenoyl)-sn-glycero-3-phosphate + CoA</text>
        <dbReference type="Rhea" id="RHEA:37131"/>
        <dbReference type="ChEBI" id="CHEBI:57287"/>
        <dbReference type="ChEBI" id="CHEBI:57387"/>
        <dbReference type="ChEBI" id="CHEBI:74544"/>
        <dbReference type="ChEBI" id="CHEBI:74546"/>
    </reaction>
    <physiologicalReaction direction="left-to-right" evidence="24">
        <dbReference type="Rhea" id="RHEA:37132"/>
    </physiologicalReaction>
</comment>
<evidence type="ECO:0000256" key="22">
    <source>
        <dbReference type="ARBA" id="ARBA00048632"/>
    </source>
</evidence>
<dbReference type="GO" id="GO:0003841">
    <property type="term" value="F:1-acylglycerol-3-phosphate O-acyltransferase activity"/>
    <property type="evidence" value="ECO:0007669"/>
    <property type="project" value="UniProtKB-EC"/>
</dbReference>
<reference evidence="26" key="1">
    <citation type="submission" date="2021-03" db="EMBL/GenBank/DDBJ databases">
        <title>Chromosome level genome of the anhydrobiotic midge Polypedilum vanderplanki.</title>
        <authorList>
            <person name="Yoshida Y."/>
            <person name="Kikawada T."/>
            <person name="Gusev O."/>
        </authorList>
    </citation>
    <scope>NUCLEOTIDE SEQUENCE</scope>
    <source>
        <strain evidence="26">NIAS01</strain>
        <tissue evidence="26">Whole body or cell culture</tissue>
    </source>
</reference>
<comment type="subcellular location">
    <subcellularLocation>
        <location evidence="3">Cytoplasm</location>
    </subcellularLocation>
    <subcellularLocation>
        <location evidence="4">Lipid droplet</location>
    </subcellularLocation>
</comment>
<dbReference type="GO" id="GO:0006654">
    <property type="term" value="P:phosphatidic acid biosynthetic process"/>
    <property type="evidence" value="ECO:0007669"/>
    <property type="project" value="TreeGrafter"/>
</dbReference>
<evidence type="ECO:0000256" key="5">
    <source>
        <dbReference type="ARBA" id="ARBA00013211"/>
    </source>
</evidence>
<evidence type="ECO:0000256" key="24">
    <source>
        <dbReference type="ARBA" id="ARBA00049561"/>
    </source>
</evidence>
<dbReference type="SUPFAM" id="SSF53474">
    <property type="entry name" value="alpha/beta-Hydrolases"/>
    <property type="match status" value="1"/>
</dbReference>
<evidence type="ECO:0000256" key="17">
    <source>
        <dbReference type="ARBA" id="ARBA00042413"/>
    </source>
</evidence>
<keyword evidence="12" id="KW-0443">Lipid metabolism</keyword>
<dbReference type="PANTHER" id="PTHR42886">
    <property type="entry name" value="RE40534P-RELATED"/>
    <property type="match status" value="1"/>
</dbReference>
<gene>
    <name evidence="26" type="ORF">PVAND_014975</name>
</gene>
<accession>A0A9J6BBQ1</accession>
<dbReference type="PANTHER" id="PTHR42886:SF29">
    <property type="entry name" value="PUMMELIG, ISOFORM A"/>
    <property type="match status" value="1"/>
</dbReference>
<evidence type="ECO:0000256" key="8">
    <source>
        <dbReference type="ARBA" id="ARBA00022677"/>
    </source>
</evidence>
<comment type="catalytic activity">
    <reaction evidence="22">
        <text>1-(5Z,8Z,11Z,14Z-eicosatetraenoyl)-sn-glycero-3-phosphate + (9Z)-octadecenoyl-CoA = 1-(5Z,8Z,11Z,14Z)-eicosatetraenoyl-2-(9Z)-octadecenoyl-sn-glycero-3-phosphate + CoA</text>
        <dbReference type="Rhea" id="RHEA:37455"/>
        <dbReference type="ChEBI" id="CHEBI:57287"/>
        <dbReference type="ChEBI" id="CHEBI:57387"/>
        <dbReference type="ChEBI" id="CHEBI:74938"/>
        <dbReference type="ChEBI" id="CHEBI:74941"/>
    </reaction>
    <physiologicalReaction direction="left-to-right" evidence="22">
        <dbReference type="Rhea" id="RHEA:37456"/>
    </physiologicalReaction>
</comment>
<dbReference type="InterPro" id="IPR000073">
    <property type="entry name" value="AB_hydrolase_1"/>
</dbReference>
<dbReference type="GO" id="GO:0055088">
    <property type="term" value="P:lipid homeostasis"/>
    <property type="evidence" value="ECO:0007669"/>
    <property type="project" value="TreeGrafter"/>
</dbReference>
<dbReference type="InterPro" id="IPR029058">
    <property type="entry name" value="AB_hydrolase_fold"/>
</dbReference>
<dbReference type="GO" id="GO:0006631">
    <property type="term" value="P:fatty acid metabolic process"/>
    <property type="evidence" value="ECO:0007669"/>
    <property type="project" value="UniProtKB-KW"/>
</dbReference>
<comment type="catalytic activity">
    <reaction evidence="1">
        <text>a 1-acyl-sn-glycero-3-phosphate + an acyl-CoA = a 1,2-diacyl-sn-glycero-3-phosphate + CoA</text>
        <dbReference type="Rhea" id="RHEA:19709"/>
        <dbReference type="ChEBI" id="CHEBI:57287"/>
        <dbReference type="ChEBI" id="CHEBI:57970"/>
        <dbReference type="ChEBI" id="CHEBI:58342"/>
        <dbReference type="ChEBI" id="CHEBI:58608"/>
        <dbReference type="EC" id="2.3.1.51"/>
    </reaction>
    <physiologicalReaction direction="left-to-right" evidence="1">
        <dbReference type="Rhea" id="RHEA:19710"/>
    </physiologicalReaction>
</comment>
<dbReference type="GO" id="GO:0030154">
    <property type="term" value="P:cell differentiation"/>
    <property type="evidence" value="ECO:0007669"/>
    <property type="project" value="UniProtKB-KW"/>
</dbReference>
<keyword evidence="11" id="KW-0276">Fatty acid metabolism</keyword>
<dbReference type="EC" id="2.3.1.51" evidence="5"/>
<evidence type="ECO:0000313" key="27">
    <source>
        <dbReference type="Proteomes" id="UP001107558"/>
    </source>
</evidence>
<comment type="catalytic activity">
    <reaction evidence="23">
        <text>1-(9Z-octadecenoyl)-sn-glycero-3-phosphate + (5Z,8Z,11Z,14Z)-eicosatetraenoyl-CoA = 1-(9Z)-octadecenoyl-2-(5Z,8Z,11Z,14Z)-eicosatetraenoyl-sn-glycero-3-phosphate + CoA</text>
        <dbReference type="Rhea" id="RHEA:37443"/>
        <dbReference type="ChEBI" id="CHEBI:57287"/>
        <dbReference type="ChEBI" id="CHEBI:57368"/>
        <dbReference type="ChEBI" id="CHEBI:74544"/>
        <dbReference type="ChEBI" id="CHEBI:74928"/>
    </reaction>
    <physiologicalReaction direction="left-to-right" evidence="23">
        <dbReference type="Rhea" id="RHEA:37444"/>
    </physiologicalReaction>
</comment>
<comment type="function">
    <text evidence="18">Coenzyme A-dependent lysophosphatidic acid acyltransferase that catalyzes the transfer of an acyl group on a lysophosphatidic acid. Functions preferentially with 1-oleoyl-lysophosphatidic acid followed by 1-palmitoyl-lysophosphatidic acid, 1-stearoyl-lysophosphatidic acid and 1-arachidonoyl-lysophosphatidic acid as lipid acceptor. Functions preferentially with arachidonoyl-CoA followed by oleoyl-CoA as acyl group donors. Functions in phosphatidic acid biosynthesis. May regulate the cellular storage of triacylglycerol through activation of the phospholipase PNPLA2. Involved in keratinocyte differentiation. Regulates lipid droplet fusion.</text>
</comment>
<keyword evidence="13" id="KW-0012">Acyltransferase</keyword>
<feature type="domain" description="AB hydrolase-1" evidence="25">
    <location>
        <begin position="79"/>
        <end position="336"/>
    </location>
</feature>
<keyword evidence="8" id="KW-0551">Lipid droplet</keyword>
<comment type="catalytic activity">
    <reaction evidence="20">
        <text>1-octadecanoyl-sn-glycero-3-phosphate + (9Z)-octadecenoyl-CoA = 1-octadecanoyl-2-(9Z-octadecenoyl)-sn-glycero-3-phosphate + CoA</text>
        <dbReference type="Rhea" id="RHEA:37163"/>
        <dbReference type="ChEBI" id="CHEBI:57287"/>
        <dbReference type="ChEBI" id="CHEBI:57387"/>
        <dbReference type="ChEBI" id="CHEBI:74560"/>
        <dbReference type="ChEBI" id="CHEBI:74565"/>
    </reaction>
    <physiologicalReaction direction="left-to-right" evidence="20">
        <dbReference type="Rhea" id="RHEA:37164"/>
    </physiologicalReaction>
</comment>
<evidence type="ECO:0000313" key="26">
    <source>
        <dbReference type="EMBL" id="KAG5666971.1"/>
    </source>
</evidence>
<comment type="catalytic activity">
    <reaction evidence="2">
        <text>1-(9Z-octadecenoyl)-sn-glycero-3-phosphate + hexadecanoyl-CoA = 1-(9Z)-octadecenoyl-2-hexadecanoyl-sn-glycero-3-phosphate + CoA</text>
        <dbReference type="Rhea" id="RHEA:37143"/>
        <dbReference type="ChEBI" id="CHEBI:57287"/>
        <dbReference type="ChEBI" id="CHEBI:57379"/>
        <dbReference type="ChEBI" id="CHEBI:74544"/>
        <dbReference type="ChEBI" id="CHEBI:74551"/>
    </reaction>
    <physiologicalReaction direction="left-to-right" evidence="2">
        <dbReference type="Rhea" id="RHEA:37144"/>
    </physiologicalReaction>
</comment>
<dbReference type="Proteomes" id="UP001107558">
    <property type="component" value="Chromosome 4"/>
</dbReference>
<evidence type="ECO:0000256" key="18">
    <source>
        <dbReference type="ARBA" id="ARBA00045357"/>
    </source>
</evidence>
<dbReference type="Gene3D" id="3.40.50.1820">
    <property type="entry name" value="alpha/beta hydrolase"/>
    <property type="match status" value="1"/>
</dbReference>